<evidence type="ECO:0000313" key="1">
    <source>
        <dbReference type="EMBL" id="GGA46487.1"/>
    </source>
</evidence>
<dbReference type="EMBL" id="BMJA01000004">
    <property type="protein sequence ID" value="GGA46487.1"/>
    <property type="molecule type" value="Genomic_DNA"/>
</dbReference>
<proteinExistence type="predicted"/>
<name>A0ABQ1GME8_9GAMM</name>
<dbReference type="Proteomes" id="UP000620046">
    <property type="component" value="Unassembled WGS sequence"/>
</dbReference>
<keyword evidence="2" id="KW-1185">Reference proteome</keyword>
<protein>
    <submittedName>
        <fullName evidence="1">Uncharacterized protein</fullName>
    </submittedName>
</protein>
<sequence>MQRRWPDDDSLEVSIASIQDINGKTHIIVKCEFNEVVPTGCADIENSESGYGELEIVIDPKRKNAYFQCEEEDV</sequence>
<evidence type="ECO:0000313" key="2">
    <source>
        <dbReference type="Proteomes" id="UP000620046"/>
    </source>
</evidence>
<comment type="caution">
    <text evidence="1">The sequence shown here is derived from an EMBL/GenBank/DDBJ whole genome shotgun (WGS) entry which is preliminary data.</text>
</comment>
<accession>A0ABQ1GME8</accession>
<reference evidence="2" key="1">
    <citation type="journal article" date="2019" name="Int. J. Syst. Evol. Microbiol.">
        <title>The Global Catalogue of Microorganisms (GCM) 10K type strain sequencing project: providing services to taxonomists for standard genome sequencing and annotation.</title>
        <authorList>
            <consortium name="The Broad Institute Genomics Platform"/>
            <consortium name="The Broad Institute Genome Sequencing Center for Infectious Disease"/>
            <person name="Wu L."/>
            <person name="Ma J."/>
        </authorList>
    </citation>
    <scope>NUCLEOTIDE SEQUENCE [LARGE SCALE GENOMIC DNA]</scope>
    <source>
        <strain evidence="2">CGMCC 1.15439</strain>
    </source>
</reference>
<gene>
    <name evidence="1" type="ORF">GCM10010981_39540</name>
</gene>
<organism evidence="1 2">
    <name type="scientific">Dyella nitratireducens</name>
    <dbReference type="NCBI Taxonomy" id="1849580"/>
    <lineage>
        <taxon>Bacteria</taxon>
        <taxon>Pseudomonadati</taxon>
        <taxon>Pseudomonadota</taxon>
        <taxon>Gammaproteobacteria</taxon>
        <taxon>Lysobacterales</taxon>
        <taxon>Rhodanobacteraceae</taxon>
        <taxon>Dyella</taxon>
    </lineage>
</organism>